<protein>
    <recommendedName>
        <fullName evidence="3">DUF4406 domain-containing protein</fullName>
    </recommendedName>
</protein>
<evidence type="ECO:0008006" key="3">
    <source>
        <dbReference type="Google" id="ProtNLM"/>
    </source>
</evidence>
<evidence type="ECO:0000313" key="2">
    <source>
        <dbReference type="Proteomes" id="UP000198569"/>
    </source>
</evidence>
<dbReference type="STRING" id="229203.SAMN05444338_10745"/>
<organism evidence="1 2">
    <name type="scientific">Flavobacterium degerlachei</name>
    <dbReference type="NCBI Taxonomy" id="229203"/>
    <lineage>
        <taxon>Bacteria</taxon>
        <taxon>Pseudomonadati</taxon>
        <taxon>Bacteroidota</taxon>
        <taxon>Flavobacteriia</taxon>
        <taxon>Flavobacteriales</taxon>
        <taxon>Flavobacteriaceae</taxon>
        <taxon>Flavobacterium</taxon>
    </lineage>
</organism>
<dbReference type="RefSeq" id="WP_091431763.1">
    <property type="nucleotide sequence ID" value="NZ_FNMV01000007.1"/>
</dbReference>
<dbReference type="SUPFAM" id="SSF52309">
    <property type="entry name" value="N-(deoxy)ribosyltransferase-like"/>
    <property type="match status" value="1"/>
</dbReference>
<name>A0A1H2Z131_9FLAO</name>
<dbReference type="Gene3D" id="3.40.50.10400">
    <property type="entry name" value="Hypothetical protein PA1492"/>
    <property type="match status" value="1"/>
</dbReference>
<sequence>MKQKIYIAGKVTGLPPEEVAAKFATTCARVAMEGLEPISPIEVVNNPEAEWNSAMKQCLNALMKCDAVLAMPCYEQSRGAKVELWLSFNLSIPVFFELEELKQWNNSRQPTQ</sequence>
<dbReference type="AlphaFoldDB" id="A0A1H2Z131"/>
<proteinExistence type="predicted"/>
<evidence type="ECO:0000313" key="1">
    <source>
        <dbReference type="EMBL" id="SDX10708.1"/>
    </source>
</evidence>
<dbReference type="InterPro" id="IPR025518">
    <property type="entry name" value="DUF4406"/>
</dbReference>
<dbReference type="Proteomes" id="UP000198569">
    <property type="component" value="Unassembled WGS sequence"/>
</dbReference>
<dbReference type="EMBL" id="FNMV01000007">
    <property type="protein sequence ID" value="SDX10708.1"/>
    <property type="molecule type" value="Genomic_DNA"/>
</dbReference>
<keyword evidence="2" id="KW-1185">Reference proteome</keyword>
<accession>A0A1H2Z131</accession>
<gene>
    <name evidence="1" type="ORF">SAMN05444338_10745</name>
</gene>
<reference evidence="2" key="1">
    <citation type="submission" date="2016-10" db="EMBL/GenBank/DDBJ databases">
        <authorList>
            <person name="Varghese N."/>
            <person name="Submissions S."/>
        </authorList>
    </citation>
    <scope>NUCLEOTIDE SEQUENCE [LARGE SCALE GENOMIC DNA]</scope>
    <source>
        <strain evidence="2">DSM 15718</strain>
    </source>
</reference>
<dbReference type="Pfam" id="PF14359">
    <property type="entry name" value="DUF4406"/>
    <property type="match status" value="1"/>
</dbReference>
<dbReference type="OrthoDB" id="1149194at2"/>